<keyword evidence="3 4" id="KW-0408">Iron</keyword>
<dbReference type="GO" id="GO:0020037">
    <property type="term" value="F:heme binding"/>
    <property type="evidence" value="ECO:0007669"/>
    <property type="project" value="InterPro"/>
</dbReference>
<feature type="chain" id="PRO_5032509800" evidence="6">
    <location>
        <begin position="34"/>
        <end position="433"/>
    </location>
</feature>
<accession>A0A846MMA5</accession>
<keyword evidence="5" id="KW-0472">Membrane</keyword>
<dbReference type="InterPro" id="IPR009056">
    <property type="entry name" value="Cyt_c-like_dom"/>
</dbReference>
<feature type="domain" description="Cytochrome c" evidence="7">
    <location>
        <begin position="55"/>
        <end position="148"/>
    </location>
</feature>
<dbReference type="EMBL" id="JAASRN010000001">
    <property type="protein sequence ID" value="NIK72668.1"/>
    <property type="molecule type" value="Genomic_DNA"/>
</dbReference>
<keyword evidence="6" id="KW-0732">Signal</keyword>
<evidence type="ECO:0000259" key="7">
    <source>
        <dbReference type="PROSITE" id="PS51007"/>
    </source>
</evidence>
<feature type="transmembrane region" description="Helical" evidence="5">
    <location>
        <begin position="178"/>
        <end position="204"/>
    </location>
</feature>
<keyword evidence="5" id="KW-1133">Transmembrane helix</keyword>
<dbReference type="Proteomes" id="UP000537126">
    <property type="component" value="Unassembled WGS sequence"/>
</dbReference>
<feature type="signal peptide" evidence="6">
    <location>
        <begin position="1"/>
        <end position="33"/>
    </location>
</feature>
<evidence type="ECO:0000256" key="5">
    <source>
        <dbReference type="SAM" id="Phobius"/>
    </source>
</evidence>
<dbReference type="InterPro" id="IPR029467">
    <property type="entry name" value="Cyt_c7-like"/>
</dbReference>
<dbReference type="PANTHER" id="PTHR39425:SF1">
    <property type="entry name" value="CYTOCHROME C7-LIKE DOMAIN-CONTAINING PROTEIN"/>
    <property type="match status" value="1"/>
</dbReference>
<keyword evidence="5" id="KW-0812">Transmembrane</keyword>
<reference evidence="8 9" key="1">
    <citation type="submission" date="2020-03" db="EMBL/GenBank/DDBJ databases">
        <title>Genomic Encyclopedia of Type Strains, Phase IV (KMG-IV): sequencing the most valuable type-strain genomes for metagenomic binning, comparative biology and taxonomic classification.</title>
        <authorList>
            <person name="Goeker M."/>
        </authorList>
    </citation>
    <scope>NUCLEOTIDE SEQUENCE [LARGE SCALE GENOMIC DNA]</scope>
    <source>
        <strain evidence="8 9">DSM 5718</strain>
    </source>
</reference>
<keyword evidence="9" id="KW-1185">Reference proteome</keyword>
<name>A0A846MMA5_9BACT</name>
<dbReference type="AlphaFoldDB" id="A0A846MMA5"/>
<dbReference type="SUPFAM" id="SSF48695">
    <property type="entry name" value="Multiheme cytochromes"/>
    <property type="match status" value="1"/>
</dbReference>
<dbReference type="InterPro" id="IPR036280">
    <property type="entry name" value="Multihaem_cyt_sf"/>
</dbReference>
<evidence type="ECO:0000256" key="4">
    <source>
        <dbReference type="PROSITE-ProRule" id="PRU00433"/>
    </source>
</evidence>
<dbReference type="SUPFAM" id="SSF46626">
    <property type="entry name" value="Cytochrome c"/>
    <property type="match status" value="1"/>
</dbReference>
<proteinExistence type="predicted"/>
<keyword evidence="2 4" id="KW-0479">Metal-binding</keyword>
<dbReference type="GO" id="GO:0046872">
    <property type="term" value="F:metal ion binding"/>
    <property type="evidence" value="ECO:0007669"/>
    <property type="project" value="UniProtKB-KW"/>
</dbReference>
<dbReference type="Gene3D" id="3.90.10.10">
    <property type="entry name" value="Cytochrome C3"/>
    <property type="match status" value="2"/>
</dbReference>
<dbReference type="GO" id="GO:0009055">
    <property type="term" value="F:electron transfer activity"/>
    <property type="evidence" value="ECO:0007669"/>
    <property type="project" value="InterPro"/>
</dbReference>
<dbReference type="InterPro" id="IPR036909">
    <property type="entry name" value="Cyt_c-like_dom_sf"/>
</dbReference>
<dbReference type="PANTHER" id="PTHR39425">
    <property type="entry name" value="LIPOPROTEIN CYTOCHROME C"/>
    <property type="match status" value="1"/>
</dbReference>
<evidence type="ECO:0000256" key="3">
    <source>
        <dbReference type="ARBA" id="ARBA00023004"/>
    </source>
</evidence>
<organism evidence="8 9">
    <name type="scientific">Thermonema lapsum</name>
    <dbReference type="NCBI Taxonomy" id="28195"/>
    <lineage>
        <taxon>Bacteria</taxon>
        <taxon>Pseudomonadati</taxon>
        <taxon>Bacteroidota</taxon>
        <taxon>Cytophagia</taxon>
        <taxon>Cytophagales</taxon>
        <taxon>Thermonemataceae</taxon>
        <taxon>Thermonema</taxon>
    </lineage>
</organism>
<protein>
    <submittedName>
        <fullName evidence="8">Mono/diheme cytochrome c family protein</fullName>
    </submittedName>
</protein>
<evidence type="ECO:0000256" key="2">
    <source>
        <dbReference type="ARBA" id="ARBA00022723"/>
    </source>
</evidence>
<dbReference type="PROSITE" id="PS51007">
    <property type="entry name" value="CYTC"/>
    <property type="match status" value="1"/>
</dbReference>
<gene>
    <name evidence="8" type="ORF">FHS56_000154</name>
</gene>
<evidence type="ECO:0000256" key="6">
    <source>
        <dbReference type="SAM" id="SignalP"/>
    </source>
</evidence>
<evidence type="ECO:0000256" key="1">
    <source>
        <dbReference type="ARBA" id="ARBA00022617"/>
    </source>
</evidence>
<dbReference type="CDD" id="cd08168">
    <property type="entry name" value="Cytochrom_C3"/>
    <property type="match status" value="1"/>
</dbReference>
<comment type="caution">
    <text evidence="8">The sequence shown here is derived from an EMBL/GenBank/DDBJ whole genome shotgun (WGS) entry which is preliminary data.</text>
</comment>
<dbReference type="Gene3D" id="1.10.760.10">
    <property type="entry name" value="Cytochrome c-like domain"/>
    <property type="match status" value="1"/>
</dbReference>
<dbReference type="Pfam" id="PF14522">
    <property type="entry name" value="Cytochrome_C7"/>
    <property type="match status" value="1"/>
</dbReference>
<sequence length="433" mass="47957">MRLLNKPNRLMLKGICYASIFLIVMLFSSPAWAQEAAPQDNASPQAVPGLDMSEATIAKGKELFVGRCQSCHAVTEQVVIGPGLKGVLERRELPWLLKWIRNSQALIQSGDPIAVQVYNEYNQTQMTSFLDLSDDDIKAILAYVKSAENQQQQAAAEVTAQTGGSEAAQASSGINQSYLVAILIGLVIVLVLVLAVLLLIVSLLTRFLKSQNLPEEDLEVVNEKIDLTAPFRSKAFLTMVGVFFLLVVAKAGIDSLMDVGVQTGYAPTQPIAFSHKLHAGKYQIDCQYCHTGVRKGKSANIPSANICMNCHGEIKRGSPEIQKIYAAIEKNEPIKWVRVHNLQDFVYFNHAQHVQVGQIECQQCHGEVEKMEVVQQRSPLTMGWCIDCHRKTVVKAEGNDYYDRLLQFHKNNAGKKPMTVEDIGGLECSKCHY</sequence>
<evidence type="ECO:0000313" key="9">
    <source>
        <dbReference type="Proteomes" id="UP000537126"/>
    </source>
</evidence>
<dbReference type="Pfam" id="PF00034">
    <property type="entry name" value="Cytochrom_C"/>
    <property type="match status" value="1"/>
</dbReference>
<keyword evidence="1 4" id="KW-0349">Heme</keyword>
<evidence type="ECO:0000313" key="8">
    <source>
        <dbReference type="EMBL" id="NIK72668.1"/>
    </source>
</evidence>
<dbReference type="RefSeq" id="WP_243844117.1">
    <property type="nucleotide sequence ID" value="NZ_JAASRN010000001.1"/>
</dbReference>